<evidence type="ECO:0000313" key="3">
    <source>
        <dbReference type="EMBL" id="KAF0695124.1"/>
    </source>
</evidence>
<evidence type="ECO:0000313" key="5">
    <source>
        <dbReference type="Proteomes" id="UP000332933"/>
    </source>
</evidence>
<name>A0A485L0F5_9STRA</name>
<reference evidence="4 5" key="1">
    <citation type="submission" date="2019-03" db="EMBL/GenBank/DDBJ databases">
        <authorList>
            <person name="Gaulin E."/>
            <person name="Dumas B."/>
        </authorList>
    </citation>
    <scope>NUCLEOTIDE SEQUENCE [LARGE SCALE GENOMIC DNA]</scope>
    <source>
        <strain evidence="4">CBS 568.67</strain>
    </source>
</reference>
<organism evidence="4 5">
    <name type="scientific">Aphanomyces stellatus</name>
    <dbReference type="NCBI Taxonomy" id="120398"/>
    <lineage>
        <taxon>Eukaryota</taxon>
        <taxon>Sar</taxon>
        <taxon>Stramenopiles</taxon>
        <taxon>Oomycota</taxon>
        <taxon>Saprolegniomycetes</taxon>
        <taxon>Saprolegniales</taxon>
        <taxon>Verrucalvaceae</taxon>
        <taxon>Aphanomyces</taxon>
    </lineage>
</organism>
<evidence type="ECO:0000256" key="1">
    <source>
        <dbReference type="SAM" id="MobiDB-lite"/>
    </source>
</evidence>
<dbReference type="Proteomes" id="UP000332933">
    <property type="component" value="Unassembled WGS sequence"/>
</dbReference>
<keyword evidence="5" id="KW-1185">Reference proteome</keyword>
<protein>
    <submittedName>
        <fullName evidence="4">Aste57867_14021 protein</fullName>
    </submittedName>
</protein>
<proteinExistence type="predicted"/>
<feature type="transmembrane region" description="Helical" evidence="2">
    <location>
        <begin position="122"/>
        <end position="144"/>
    </location>
</feature>
<dbReference type="AlphaFoldDB" id="A0A485L0F5"/>
<feature type="region of interest" description="Disordered" evidence="1">
    <location>
        <begin position="60"/>
        <end position="89"/>
    </location>
</feature>
<feature type="transmembrane region" description="Helical" evidence="2">
    <location>
        <begin position="95"/>
        <end position="116"/>
    </location>
</feature>
<keyword evidence="2" id="KW-0472">Membrane</keyword>
<dbReference type="EMBL" id="CAADRA010005524">
    <property type="protein sequence ID" value="VFT90851.1"/>
    <property type="molecule type" value="Genomic_DNA"/>
</dbReference>
<evidence type="ECO:0000313" key="4">
    <source>
        <dbReference type="EMBL" id="VFT90851.1"/>
    </source>
</evidence>
<evidence type="ECO:0000256" key="2">
    <source>
        <dbReference type="SAM" id="Phobius"/>
    </source>
</evidence>
<keyword evidence="2" id="KW-0812">Transmembrane</keyword>
<sequence length="167" mass="18268">MTTDEPTRPPAEEWDGMLASKPKMFVSMNPLTPCMLTPYNTPYCNLSSLKQRLSQSQPDTIVSTSQHHAANGTTTQESSSLPPSLRTQPTTPSQYARAAFLLLVFCITAPITLVLLCLCGPLFFLVALLASPIWGPLLFLLWFFAKKTPHTASSAPSSRRSSPRTSP</sequence>
<accession>A0A485L0F5</accession>
<dbReference type="EMBL" id="VJMH01005503">
    <property type="protein sequence ID" value="KAF0695124.1"/>
    <property type="molecule type" value="Genomic_DNA"/>
</dbReference>
<dbReference type="OrthoDB" id="75286at2759"/>
<reference evidence="3" key="2">
    <citation type="submission" date="2019-06" db="EMBL/GenBank/DDBJ databases">
        <title>Genomics analysis of Aphanomyces spp. identifies a new class of oomycete effector associated with host adaptation.</title>
        <authorList>
            <person name="Gaulin E."/>
        </authorList>
    </citation>
    <scope>NUCLEOTIDE SEQUENCE</scope>
    <source>
        <strain evidence="3">CBS 578.67</strain>
    </source>
</reference>
<keyword evidence="2" id="KW-1133">Transmembrane helix</keyword>
<gene>
    <name evidence="4" type="primary">Aste57867_14021</name>
    <name evidence="3" type="ORF">As57867_013970</name>
    <name evidence="4" type="ORF">ASTE57867_14021</name>
</gene>